<feature type="compositionally biased region" description="Acidic residues" evidence="6">
    <location>
        <begin position="1855"/>
        <end position="1878"/>
    </location>
</feature>
<comment type="subcellular location">
    <subcellularLocation>
        <location evidence="2">Nucleus</location>
    </subcellularLocation>
</comment>
<dbReference type="Proteomes" id="UP001161017">
    <property type="component" value="Unassembled WGS sequence"/>
</dbReference>
<evidence type="ECO:0000256" key="2">
    <source>
        <dbReference type="ARBA" id="ARBA00004123"/>
    </source>
</evidence>
<feature type="compositionally biased region" description="Basic and acidic residues" evidence="6">
    <location>
        <begin position="399"/>
        <end position="427"/>
    </location>
</feature>
<dbReference type="EMBL" id="JAPUFD010000018">
    <property type="protein sequence ID" value="MDI1492307.1"/>
    <property type="molecule type" value="Genomic_DNA"/>
</dbReference>
<dbReference type="InterPro" id="IPR011990">
    <property type="entry name" value="TPR-like_helical_dom_sf"/>
</dbReference>
<comment type="similarity">
    <text evidence="3">Belongs to the HIR3 family.</text>
</comment>
<feature type="region of interest" description="Disordered" evidence="6">
    <location>
        <begin position="392"/>
        <end position="454"/>
    </location>
</feature>
<feature type="region of interest" description="Disordered" evidence="6">
    <location>
        <begin position="74"/>
        <end position="94"/>
    </location>
</feature>
<protein>
    <recommendedName>
        <fullName evidence="4">Histone transcription regulator 3 homolog</fullName>
    </recommendedName>
</protein>
<comment type="function">
    <text evidence="1">Has a role in a nucleosome assembly pathway that is required for the integrity of heterochromatin and proper chromosome segregation.</text>
</comment>
<feature type="region of interest" description="Disordered" evidence="6">
    <location>
        <begin position="326"/>
        <end position="373"/>
    </location>
</feature>
<feature type="region of interest" description="Disordered" evidence="6">
    <location>
        <begin position="1844"/>
        <end position="1914"/>
    </location>
</feature>
<accession>A0AA43QU54</accession>
<keyword evidence="8" id="KW-1185">Reference proteome</keyword>
<name>A0AA43QU54_9LECA</name>
<organism evidence="7 8">
    <name type="scientific">Ramalina farinacea</name>
    <dbReference type="NCBI Taxonomy" id="258253"/>
    <lineage>
        <taxon>Eukaryota</taxon>
        <taxon>Fungi</taxon>
        <taxon>Dikarya</taxon>
        <taxon>Ascomycota</taxon>
        <taxon>Pezizomycotina</taxon>
        <taxon>Lecanoromycetes</taxon>
        <taxon>OSLEUM clade</taxon>
        <taxon>Lecanoromycetidae</taxon>
        <taxon>Lecanorales</taxon>
        <taxon>Lecanorineae</taxon>
        <taxon>Ramalinaceae</taxon>
        <taxon>Ramalina</taxon>
    </lineage>
</organism>
<dbReference type="PANTHER" id="PTHR15502:SF7">
    <property type="entry name" value="CALCINEURIN-BINDING PROTEIN CABIN-1"/>
    <property type="match status" value="1"/>
</dbReference>
<evidence type="ECO:0000313" key="8">
    <source>
        <dbReference type="Proteomes" id="UP001161017"/>
    </source>
</evidence>
<feature type="compositionally biased region" description="Low complexity" evidence="6">
    <location>
        <begin position="84"/>
        <end position="94"/>
    </location>
</feature>
<proteinExistence type="inferred from homology"/>
<reference evidence="7" key="1">
    <citation type="journal article" date="2023" name="Genome Biol. Evol.">
        <title>First Whole Genome Sequence and Flow Cytometry Genome Size Data for the Lichen-Forming Fungus Ramalina farinacea (Ascomycota).</title>
        <authorList>
            <person name="Llewellyn T."/>
            <person name="Mian S."/>
            <person name="Hill R."/>
            <person name="Leitch I.J."/>
            <person name="Gaya E."/>
        </authorList>
    </citation>
    <scope>NUCLEOTIDE SEQUENCE</scope>
    <source>
        <strain evidence="7">LIQ254RAFAR</strain>
    </source>
</reference>
<keyword evidence="5" id="KW-0539">Nucleus</keyword>
<dbReference type="GO" id="GO:0005634">
    <property type="term" value="C:nucleus"/>
    <property type="evidence" value="ECO:0007669"/>
    <property type="project" value="UniProtKB-SubCell"/>
</dbReference>
<evidence type="ECO:0000256" key="3">
    <source>
        <dbReference type="ARBA" id="ARBA00007335"/>
    </source>
</evidence>
<dbReference type="GO" id="GO:0000417">
    <property type="term" value="C:HIR complex"/>
    <property type="evidence" value="ECO:0007669"/>
    <property type="project" value="TreeGrafter"/>
</dbReference>
<dbReference type="SUPFAM" id="SSF48452">
    <property type="entry name" value="TPR-like"/>
    <property type="match status" value="1"/>
</dbReference>
<evidence type="ECO:0000313" key="7">
    <source>
        <dbReference type="EMBL" id="MDI1492307.1"/>
    </source>
</evidence>
<evidence type="ECO:0000256" key="4">
    <source>
        <dbReference type="ARBA" id="ARBA00014848"/>
    </source>
</evidence>
<evidence type="ECO:0000256" key="6">
    <source>
        <dbReference type="SAM" id="MobiDB-lite"/>
    </source>
</evidence>
<dbReference type="PANTHER" id="PTHR15502">
    <property type="entry name" value="CALCINEURIN-BINDING PROTEIN CABIN 1-RELATED"/>
    <property type="match status" value="1"/>
</dbReference>
<dbReference type="GO" id="GO:0031491">
    <property type="term" value="F:nucleosome binding"/>
    <property type="evidence" value="ECO:0007669"/>
    <property type="project" value="TreeGrafter"/>
</dbReference>
<feature type="region of interest" description="Disordered" evidence="6">
    <location>
        <begin position="1945"/>
        <end position="1969"/>
    </location>
</feature>
<evidence type="ECO:0000256" key="1">
    <source>
        <dbReference type="ARBA" id="ARBA00002687"/>
    </source>
</evidence>
<evidence type="ECO:0000256" key="5">
    <source>
        <dbReference type="ARBA" id="ARBA00023242"/>
    </source>
</evidence>
<dbReference type="GO" id="GO:0006325">
    <property type="term" value="P:chromatin organization"/>
    <property type="evidence" value="ECO:0007669"/>
    <property type="project" value="InterPro"/>
</dbReference>
<comment type="caution">
    <text evidence="7">The sequence shown here is derived from an EMBL/GenBank/DDBJ whole genome shotgun (WGS) entry which is preliminary data.</text>
</comment>
<sequence>MLFLRRRARKKSMTIEEALKLYQNALKFHSQGPGFFSEAEAAYKELFKSEIFTYPESLSEAKWLELYGDAEADDEDEETLPEAGGPTSGSDGTPSTLPQILYLAYKNYGSFRLDQLRHRLTLLENQLRNEGAAHAVVDIEDAATTGLEHLADALSRDETDLELWRKVSRISEYLGSSRLARYCLESVLQPLSANPSDRFESFDLEERFAVEQLRSLLPAIQDDLSQTQMRILFRQHRVVSKTVRKHVDPCSYLPSRPAARLGELEMREPATTEITVSCRSWTAVGKALLFQLQQESQGIIDMKPGSGYRLQLPSSSNDLTLPDREARQAHRPAPLEGVSEIPVKESVGRSKKSFNDPEDPVEPESAKTLLDSPLQLPVQSCDPAVIDSLTKSPVGLEDTQNHSKSPEQLDARTSSTKHDDGDPEFPKNLENLPTRKRSSDDADLAEPADAVRSRSKRIKARGSLNEVGGSKEEWNNWYSEQLKIYANADDLAFRAADNISSKIESEGIGPFDLETPKQALLEAPDQAASDERSTPSAIAIRALEHHLDSWDLMKSRAFLGGSLSDPTAQSLGISAFIEQAMLESPTSSSRMNLLPDMQFGMFEKQAQEVRFETLGDLALCWLSQLLSTQEHSEDNGTLYESHRWGDTLKETVVKVLVQWDEPIYLKMQDSLWSDGFSNLQFIQALFELHLDIYGRITNPNSKVDNDTRALQRDRLSRWASLAAEAINSPQQIDDRDSRGKSFVELRFLWFTVIYNVLLDPGNCEQSVLFYQDLIGLLRNEARSHPDDLVLIELVNNAWVPEISVKAAEREISRLTTVDFFTSIFSSADEDPYTVIESLEPLLELSITREAGEPGIARTSLQESRESLNSSMIQAHHFLERASLTLRLSLWEKLRDAYSVINYPSMILSCNLRSLTLLVQELGAPAYQKPASDKNGESYLHWLHKIDDLINSVVAPISTDSNAFECIDNGQIRSVVSTLNMLIKVLHVFARWEDSIRVGQIQPQMHQSASANKAQNKAGEKFREMIVKVRVLQYHLLKEAIVQNREAFSTPHDDLLNYLRLTHYSLGLRTYCGLAQKSFLRLAKSEMLRMKPNEGWDTDMPQIMFDLYGLKISSNAGEMLDHGSEALEIDKSTALEVIDLVMLHVNRLSLKDLLRNDLRSAVEKLQQVIKVPKLGSSTAARSFNKRLISAYLSSPINPVELFRSPRGVGGLCSSQVRTDGWEVAQKGWYFLLGHISLSKFRSQKRTAAGSTEDLENAKIFFKHDLEFDAERWETWYRLGQVFDTLLDEYTTWTSDKIENNMALLVDLQRQAILCYNMAVAIASRLADATFEDTSKMAELYADYGARIYSSSREPFSMEAFRLDEFERHYNGASQGMYKGQPFMPLQLYPAWKFASALLRQASLQKPNHWVTHYHLGKVLWKMHNSSNETLGRVKRIPFRPVVDALIHAVKCLPDRKDSRHPDKDPVLEPHYKLLSVVHKEVRANRCSAQEGCRILRATHYAGRVPAISDAEDWIDFVQEVLKAMRSADKLHWHHRLAVRSARIFYDTDPHDIRAWMGAKHELTQQIFTKTMTIQVWKPNHERAGRHFVYMNRYVRFFSLILFNLKDKENLEALARRIRKRNVEFVDHIGIWQSVTDKYLSLLRHRVATQGGVALPDDFADSVFRMKNPEEFQVNAARIEAWTQKPDTRCLHLDTLRDALEYKKLNTGLLHPLVTEQCIADIYAMIYESNAKMLEVKENDEEKRIRMRLDNILASSVPAEAAASKGGDIAQDPMAMYKRKPTMITHREIIRRAEALMIKPAPIATPKPASRTLPFMGESSRSPAIAVVIPQADVTLQDAPREVISVPDSPLSVHDSADDESELSDMEGSAAEEDVAQDVEEEKRGRGSQFPNLFGIQSRGTAREGSSDVEMYAEPPERRVIADSQGDREMAVNEDEAAKESLILTEEEKGPEEVPEQPVSLMRSARNFMGF</sequence>
<dbReference type="InterPro" id="IPR033053">
    <property type="entry name" value="Hir3/CABIN1"/>
</dbReference>
<gene>
    <name evidence="7" type="primary">HIR3</name>
    <name evidence="7" type="ORF">OHK93_003520</name>
</gene>